<keyword evidence="3" id="KW-1185">Reference proteome</keyword>
<comment type="caution">
    <text evidence="2">The sequence shown here is derived from an EMBL/GenBank/DDBJ whole genome shotgun (WGS) entry which is preliminary data.</text>
</comment>
<dbReference type="Proteomes" id="UP001287286">
    <property type="component" value="Unassembled WGS sequence"/>
</dbReference>
<evidence type="ECO:0000313" key="3">
    <source>
        <dbReference type="Proteomes" id="UP001287286"/>
    </source>
</evidence>
<proteinExistence type="predicted"/>
<evidence type="ECO:0000256" key="1">
    <source>
        <dbReference type="SAM" id="MobiDB-lite"/>
    </source>
</evidence>
<feature type="region of interest" description="Disordered" evidence="1">
    <location>
        <begin position="85"/>
        <end position="179"/>
    </location>
</feature>
<accession>A0ABR0C732</accession>
<reference evidence="2 3" key="1">
    <citation type="journal article" date="2024" name="Microbiol. Resour. Announc.">
        <title>Genome annotations for the ascomycete fungi Trichoderma harzianum, Trichoderma aggressivum, and Purpureocillium lilacinum.</title>
        <authorList>
            <person name="Beijen E.P.W."/>
            <person name="Ohm R.A."/>
        </authorList>
    </citation>
    <scope>NUCLEOTIDE SEQUENCE [LARGE SCALE GENOMIC DNA]</scope>
    <source>
        <strain evidence="2 3">CBS 150709</strain>
    </source>
</reference>
<organism evidence="2 3">
    <name type="scientific">Purpureocillium lilacinum</name>
    <name type="common">Paecilomyces lilacinus</name>
    <dbReference type="NCBI Taxonomy" id="33203"/>
    <lineage>
        <taxon>Eukaryota</taxon>
        <taxon>Fungi</taxon>
        <taxon>Dikarya</taxon>
        <taxon>Ascomycota</taxon>
        <taxon>Pezizomycotina</taxon>
        <taxon>Sordariomycetes</taxon>
        <taxon>Hypocreomycetidae</taxon>
        <taxon>Hypocreales</taxon>
        <taxon>Ophiocordycipitaceae</taxon>
        <taxon>Purpureocillium</taxon>
    </lineage>
</organism>
<feature type="compositionally biased region" description="Polar residues" evidence="1">
    <location>
        <begin position="143"/>
        <end position="155"/>
    </location>
</feature>
<name>A0ABR0C732_PURLI</name>
<feature type="compositionally biased region" description="Polar residues" evidence="1">
    <location>
        <begin position="92"/>
        <end position="102"/>
    </location>
</feature>
<dbReference type="EMBL" id="JAWRVI010000010">
    <property type="protein sequence ID" value="KAK4091974.1"/>
    <property type="molecule type" value="Genomic_DNA"/>
</dbReference>
<feature type="compositionally biased region" description="Polar residues" evidence="1">
    <location>
        <begin position="170"/>
        <end position="179"/>
    </location>
</feature>
<protein>
    <submittedName>
        <fullName evidence="2">Uncharacterized protein</fullName>
    </submittedName>
</protein>
<sequence>MMAWGVRAGHAGLMAVQPRAGDPWVAEEAPLRAGQAIKRTPSQQQAAWELVMLIACRSKPHALPIAPARVMDAPGRSFLVVPPCSQAPAPSPTASNAMSVNFSQQTPPPSQTSSAAVGPFASQRACSLDPLLPAPRRHKKKLTTITALSVPSQSLPAGAEDDPTQPNPTPQSVALSRST</sequence>
<evidence type="ECO:0000313" key="2">
    <source>
        <dbReference type="EMBL" id="KAK4091974.1"/>
    </source>
</evidence>
<gene>
    <name evidence="2" type="ORF">Purlil1_3813</name>
</gene>